<evidence type="ECO:0000313" key="1">
    <source>
        <dbReference type="EMBL" id="QJD79545.1"/>
    </source>
</evidence>
<dbReference type="Proteomes" id="UP000501128">
    <property type="component" value="Chromosome"/>
</dbReference>
<dbReference type="KEGG" id="srho:HH216_14835"/>
<gene>
    <name evidence="1" type="ORF">HH216_14835</name>
</gene>
<protein>
    <submittedName>
        <fullName evidence="1">Uncharacterized protein</fullName>
    </submittedName>
</protein>
<dbReference type="RefSeq" id="WP_169551509.1">
    <property type="nucleotide sequence ID" value="NZ_CP051677.1"/>
</dbReference>
<name>A0A7L5DN63_9BACT</name>
<keyword evidence="2" id="KW-1185">Reference proteome</keyword>
<evidence type="ECO:0000313" key="2">
    <source>
        <dbReference type="Proteomes" id="UP000501128"/>
    </source>
</evidence>
<dbReference type="AlphaFoldDB" id="A0A7L5DN63"/>
<organism evidence="1 2">
    <name type="scientific">Spirosoma rhododendri</name>
    <dbReference type="NCBI Taxonomy" id="2728024"/>
    <lineage>
        <taxon>Bacteria</taxon>
        <taxon>Pseudomonadati</taxon>
        <taxon>Bacteroidota</taxon>
        <taxon>Cytophagia</taxon>
        <taxon>Cytophagales</taxon>
        <taxon>Cytophagaceae</taxon>
        <taxon>Spirosoma</taxon>
    </lineage>
</organism>
<reference evidence="1 2" key="1">
    <citation type="submission" date="2020-04" db="EMBL/GenBank/DDBJ databases">
        <title>Genome sequencing of novel species.</title>
        <authorList>
            <person name="Heo J."/>
            <person name="Kim S.-J."/>
            <person name="Kim J.-S."/>
            <person name="Hong S.-B."/>
            <person name="Kwon S.-W."/>
        </authorList>
    </citation>
    <scope>NUCLEOTIDE SEQUENCE [LARGE SCALE GENOMIC DNA]</scope>
    <source>
        <strain evidence="1 2">CJU-R4</strain>
    </source>
</reference>
<proteinExistence type="predicted"/>
<dbReference type="EMBL" id="CP051677">
    <property type="protein sequence ID" value="QJD79545.1"/>
    <property type="molecule type" value="Genomic_DNA"/>
</dbReference>
<sequence length="91" mass="10392">MMLKLTDVVRLMRKSESGHASPGRPRPFTIQYVTADRTRNKGGEVRTLKRAVLLTKKRTDNRIVDLQPLGTTDIVRVHLDLILRFNNQPVA</sequence>
<accession>A0A7L5DN63</accession>